<evidence type="ECO:0000256" key="2">
    <source>
        <dbReference type="ARBA" id="ARBA00022670"/>
    </source>
</evidence>
<proteinExistence type="inferred from homology"/>
<evidence type="ECO:0000256" key="4">
    <source>
        <dbReference type="ARBA" id="ARBA00022807"/>
    </source>
</evidence>
<evidence type="ECO:0000313" key="10">
    <source>
        <dbReference type="Proteomes" id="UP000317940"/>
    </source>
</evidence>
<feature type="domain" description="NlpC/P60" evidence="8">
    <location>
        <begin position="258"/>
        <end position="374"/>
    </location>
</feature>
<name>A0A561UM28_9ACTN</name>
<dbReference type="RefSeq" id="WP_145906520.1">
    <property type="nucleotide sequence ID" value="NZ_BAAAMZ010000014.1"/>
</dbReference>
<feature type="region of interest" description="Disordered" evidence="6">
    <location>
        <begin position="229"/>
        <end position="253"/>
    </location>
</feature>
<dbReference type="Gene3D" id="3.90.1720.10">
    <property type="entry name" value="endopeptidase domain like (from Nostoc punctiforme)"/>
    <property type="match status" value="1"/>
</dbReference>
<dbReference type="InterPro" id="IPR038765">
    <property type="entry name" value="Papain-like_cys_pep_sf"/>
</dbReference>
<sequence>MASHRRPKPVGRTRASILTAAAATAVALSTQTSAHADPAPTLDQVKTQVDDLNQKAEAADQAYVGAQEKQQTLQQQASQLQDQVARQQDQVTNLQNGLAGMAADQYANGGISPTVQLMLNSHPDTFLNQVGSINELNSTQSATLKDLQQEQRKLDQDKTETTAKLAELDATTTQLKATKDDAQAKLKAAQDLLNSLTEQQRQAIAAQEAQAAAKAQAAAQQAAAQAQSAASQQQAASRGSGRTDLGSTGTPSTISAGNSHAAAAIAAAVSKLGSPYVYGATGPSTFDCSGLMQWAYAQAGVSLPRTSQEQASAGTNIGTDISKAQPGDLIIFFADESHVGMYVGGGQIIHAPHTGAVVRYESATVMQIAAIVRP</sequence>
<keyword evidence="4" id="KW-0788">Thiol protease</keyword>
<dbReference type="PANTHER" id="PTHR47053">
    <property type="entry name" value="MUREIN DD-ENDOPEPTIDASE MEPH-RELATED"/>
    <property type="match status" value="1"/>
</dbReference>
<feature type="coiled-coil region" evidence="5">
    <location>
        <begin position="42"/>
        <end position="97"/>
    </location>
</feature>
<dbReference type="InterPro" id="IPR051202">
    <property type="entry name" value="Peptidase_C40"/>
</dbReference>
<evidence type="ECO:0000256" key="1">
    <source>
        <dbReference type="ARBA" id="ARBA00007074"/>
    </source>
</evidence>
<dbReference type="SUPFAM" id="SSF54001">
    <property type="entry name" value="Cysteine proteinases"/>
    <property type="match status" value="1"/>
</dbReference>
<keyword evidence="7" id="KW-0732">Signal</keyword>
<keyword evidence="3 9" id="KW-0378">Hydrolase</keyword>
<keyword evidence="10" id="KW-1185">Reference proteome</keyword>
<dbReference type="Pfam" id="PF00877">
    <property type="entry name" value="NLPC_P60"/>
    <property type="match status" value="1"/>
</dbReference>
<dbReference type="GO" id="GO:0008234">
    <property type="term" value="F:cysteine-type peptidase activity"/>
    <property type="evidence" value="ECO:0007669"/>
    <property type="project" value="UniProtKB-KW"/>
</dbReference>
<dbReference type="OrthoDB" id="3865587at2"/>
<dbReference type="EMBL" id="VIWT01000001">
    <property type="protein sequence ID" value="TWG00415.1"/>
    <property type="molecule type" value="Genomic_DNA"/>
</dbReference>
<evidence type="ECO:0000256" key="7">
    <source>
        <dbReference type="SAM" id="SignalP"/>
    </source>
</evidence>
<accession>A0A561UM28</accession>
<keyword evidence="2" id="KW-0645">Protease</keyword>
<feature type="signal peptide" evidence="7">
    <location>
        <begin position="1"/>
        <end position="36"/>
    </location>
</feature>
<evidence type="ECO:0000256" key="3">
    <source>
        <dbReference type="ARBA" id="ARBA00022801"/>
    </source>
</evidence>
<dbReference type="InterPro" id="IPR000064">
    <property type="entry name" value="NLP_P60_dom"/>
</dbReference>
<organism evidence="9 10">
    <name type="scientific">Kitasatospora viridis</name>
    <dbReference type="NCBI Taxonomy" id="281105"/>
    <lineage>
        <taxon>Bacteria</taxon>
        <taxon>Bacillati</taxon>
        <taxon>Actinomycetota</taxon>
        <taxon>Actinomycetes</taxon>
        <taxon>Kitasatosporales</taxon>
        <taxon>Streptomycetaceae</taxon>
        <taxon>Kitasatospora</taxon>
    </lineage>
</organism>
<protein>
    <submittedName>
        <fullName evidence="9">Cell wall-associated NlpC family hydrolase</fullName>
    </submittedName>
</protein>
<gene>
    <name evidence="9" type="ORF">FHX73_114292</name>
</gene>
<feature type="chain" id="PRO_5022077371" evidence="7">
    <location>
        <begin position="37"/>
        <end position="374"/>
    </location>
</feature>
<reference evidence="9 10" key="1">
    <citation type="submission" date="2019-06" db="EMBL/GenBank/DDBJ databases">
        <title>Sequencing the genomes of 1000 actinobacteria strains.</title>
        <authorList>
            <person name="Klenk H.-P."/>
        </authorList>
    </citation>
    <scope>NUCLEOTIDE SEQUENCE [LARGE SCALE GENOMIC DNA]</scope>
    <source>
        <strain evidence="9 10">DSM 44826</strain>
    </source>
</reference>
<dbReference type="Proteomes" id="UP000317940">
    <property type="component" value="Unassembled WGS sequence"/>
</dbReference>
<dbReference type="PROSITE" id="PS51935">
    <property type="entry name" value="NLPC_P60"/>
    <property type="match status" value="1"/>
</dbReference>
<dbReference type="Gene3D" id="6.10.250.3150">
    <property type="match status" value="1"/>
</dbReference>
<keyword evidence="5" id="KW-0175">Coiled coil</keyword>
<comment type="caution">
    <text evidence="9">The sequence shown here is derived from an EMBL/GenBank/DDBJ whole genome shotgun (WGS) entry which is preliminary data.</text>
</comment>
<evidence type="ECO:0000256" key="6">
    <source>
        <dbReference type="SAM" id="MobiDB-lite"/>
    </source>
</evidence>
<dbReference type="GO" id="GO:0006508">
    <property type="term" value="P:proteolysis"/>
    <property type="evidence" value="ECO:0007669"/>
    <property type="project" value="UniProtKB-KW"/>
</dbReference>
<dbReference type="AlphaFoldDB" id="A0A561UM28"/>
<evidence type="ECO:0000259" key="8">
    <source>
        <dbReference type="PROSITE" id="PS51935"/>
    </source>
</evidence>
<evidence type="ECO:0000256" key="5">
    <source>
        <dbReference type="SAM" id="Coils"/>
    </source>
</evidence>
<evidence type="ECO:0000313" key="9">
    <source>
        <dbReference type="EMBL" id="TWG00415.1"/>
    </source>
</evidence>
<comment type="similarity">
    <text evidence="1">Belongs to the peptidase C40 family.</text>
</comment>
<dbReference type="PANTHER" id="PTHR47053:SF1">
    <property type="entry name" value="MUREIN DD-ENDOPEPTIDASE MEPH-RELATED"/>
    <property type="match status" value="1"/>
</dbReference>